<reference evidence="4" key="1">
    <citation type="submission" date="2017-09" db="EMBL/GenBank/DDBJ databases">
        <title>FDA dAtabase for Regulatory Grade micrObial Sequences (FDA-ARGOS): Supporting development and validation of Infectious Disease Dx tests.</title>
        <authorList>
            <person name="Minogue T."/>
            <person name="Wolcott M."/>
            <person name="Wasieloski L."/>
            <person name="Aguilar W."/>
            <person name="Moore D."/>
            <person name="Tallon L."/>
            <person name="Sadzewicz L."/>
            <person name="Ott S."/>
            <person name="Zhao X."/>
            <person name="Nagaraj S."/>
            <person name="Vavikolanu K."/>
            <person name="Aluvathingal J."/>
            <person name="Nadendla S."/>
            <person name="Sichtig H."/>
        </authorList>
    </citation>
    <scope>NUCLEOTIDE SEQUENCE [LARGE SCALE GENOMIC DNA]</scope>
    <source>
        <strain evidence="4">FDAARGOS_394</strain>
    </source>
</reference>
<organism evidence="3 4">
    <name type="scientific">Comamonas terrigena</name>
    <dbReference type="NCBI Taxonomy" id="32013"/>
    <lineage>
        <taxon>Bacteria</taxon>
        <taxon>Pseudomonadati</taxon>
        <taxon>Pseudomonadota</taxon>
        <taxon>Betaproteobacteria</taxon>
        <taxon>Burkholderiales</taxon>
        <taxon>Comamonadaceae</taxon>
        <taxon>Comamonas</taxon>
    </lineage>
</organism>
<dbReference type="AlphaFoldDB" id="A0A2A7URF6"/>
<feature type="transmembrane region" description="Helical" evidence="1">
    <location>
        <begin position="140"/>
        <end position="156"/>
    </location>
</feature>
<dbReference type="PANTHER" id="PTHR30443:SF0">
    <property type="entry name" value="PHOSPHOETHANOLAMINE TRANSFERASE EPTA"/>
    <property type="match status" value="1"/>
</dbReference>
<dbReference type="GO" id="GO:0016776">
    <property type="term" value="F:phosphotransferase activity, phosphate group as acceptor"/>
    <property type="evidence" value="ECO:0007669"/>
    <property type="project" value="TreeGrafter"/>
</dbReference>
<comment type="caution">
    <text evidence="3">The sequence shown here is derived from an EMBL/GenBank/DDBJ whole genome shotgun (WGS) entry which is preliminary data.</text>
</comment>
<evidence type="ECO:0000313" key="4">
    <source>
        <dbReference type="Proteomes" id="UP000220246"/>
    </source>
</evidence>
<dbReference type="EMBL" id="PDEA01000001">
    <property type="protein sequence ID" value="PEH87858.1"/>
    <property type="molecule type" value="Genomic_DNA"/>
</dbReference>
<dbReference type="PANTHER" id="PTHR30443">
    <property type="entry name" value="INNER MEMBRANE PROTEIN"/>
    <property type="match status" value="1"/>
</dbReference>
<evidence type="ECO:0000313" key="3">
    <source>
        <dbReference type="EMBL" id="PEH87858.1"/>
    </source>
</evidence>
<dbReference type="InterPro" id="IPR040423">
    <property type="entry name" value="PEA_transferase"/>
</dbReference>
<dbReference type="OrthoDB" id="9786870at2"/>
<feature type="transmembrane region" description="Helical" evidence="1">
    <location>
        <begin position="54"/>
        <end position="78"/>
    </location>
</feature>
<keyword evidence="4" id="KW-1185">Reference proteome</keyword>
<dbReference type="Pfam" id="PF00884">
    <property type="entry name" value="Sulfatase"/>
    <property type="match status" value="1"/>
</dbReference>
<dbReference type="InterPro" id="IPR000917">
    <property type="entry name" value="Sulfatase_N"/>
</dbReference>
<gene>
    <name evidence="3" type="ORF">CRM82_03830</name>
</gene>
<accession>A0A2A7URF6</accession>
<dbReference type="GO" id="GO:0005886">
    <property type="term" value="C:plasma membrane"/>
    <property type="evidence" value="ECO:0007669"/>
    <property type="project" value="UniProtKB-SubCell"/>
</dbReference>
<dbReference type="InterPro" id="IPR017850">
    <property type="entry name" value="Alkaline_phosphatase_core_sf"/>
</dbReference>
<dbReference type="RefSeq" id="WP_083520495.1">
    <property type="nucleotide sequence ID" value="NZ_JAOCAL010000024.1"/>
</dbReference>
<dbReference type="Proteomes" id="UP000220246">
    <property type="component" value="Unassembled WGS sequence"/>
</dbReference>
<feature type="transmembrane region" description="Helical" evidence="1">
    <location>
        <begin position="31"/>
        <end position="47"/>
    </location>
</feature>
<feature type="transmembrane region" description="Helical" evidence="1">
    <location>
        <begin position="98"/>
        <end position="119"/>
    </location>
</feature>
<evidence type="ECO:0000256" key="1">
    <source>
        <dbReference type="SAM" id="Phobius"/>
    </source>
</evidence>
<dbReference type="GeneID" id="80799714"/>
<keyword evidence="1" id="KW-1133">Transmembrane helix</keyword>
<dbReference type="GO" id="GO:0009244">
    <property type="term" value="P:lipopolysaccharide core region biosynthetic process"/>
    <property type="evidence" value="ECO:0007669"/>
    <property type="project" value="TreeGrafter"/>
</dbReference>
<sequence>MLAKRINTPQVSAFLAWSFLFTPALLHDSSWIAWILVPASALLIWPLTATRIVLIPALITLSLLGAINIFHIGFFGYLADEFFIATALRSNQNEMKEFVQTLPALQIAQVLAWCMAAFFASKTIIRSRSHGSYTAPRTSYLCAMLIWAALAAWGVSKKMDSTTFFQKMHRVYPMHLVQASFRHHEMEQGLFYHPLIPVQPPEHVLAKTIVVVLGESATAQRWSLLGYQDADTNAPLRNKAGVAATQVRAEGPNTASALPFMLTGFSASESVARQAASFIDLAHHAGYKTFVFTNSRFNNQQEDFYSLALRRSTDVYKKVGDGDFDEVLTPFLQTALSDTAEHKLIVLHTYGSHPGVNQRYPATRYQLPDPYDNSILYTSDLLEQWISIAQQSNPSSSLLLYASDHGLVMPPLSQTYRTGDAPSTYEVPLLLWSGAPDASPLGALRTSLPTMGSGSNAVLQQLAVRAMGYAPPDGKQ</sequence>
<keyword evidence="1" id="KW-0472">Membrane</keyword>
<dbReference type="SUPFAM" id="SSF53649">
    <property type="entry name" value="Alkaline phosphatase-like"/>
    <property type="match status" value="1"/>
</dbReference>
<keyword evidence="1" id="KW-0812">Transmembrane</keyword>
<dbReference type="Gene3D" id="3.40.720.10">
    <property type="entry name" value="Alkaline Phosphatase, subunit A"/>
    <property type="match status" value="1"/>
</dbReference>
<proteinExistence type="predicted"/>
<name>A0A2A7URF6_COMTR</name>
<evidence type="ECO:0000259" key="2">
    <source>
        <dbReference type="Pfam" id="PF00884"/>
    </source>
</evidence>
<dbReference type="STRING" id="1219032.GCA_001515545_02663"/>
<protein>
    <submittedName>
        <fullName evidence="3">Sulfatase</fullName>
    </submittedName>
</protein>
<feature type="domain" description="Sulfatase N-terminal" evidence="2">
    <location>
        <begin position="207"/>
        <end position="433"/>
    </location>
</feature>